<feature type="transmembrane region" description="Helical" evidence="1">
    <location>
        <begin position="124"/>
        <end position="143"/>
    </location>
</feature>
<dbReference type="OrthoDB" id="1490621at2"/>
<keyword evidence="1" id="KW-1133">Transmembrane helix</keyword>
<comment type="caution">
    <text evidence="2">The sequence shown here is derived from an EMBL/GenBank/DDBJ whole genome shotgun (WGS) entry which is preliminary data.</text>
</comment>
<dbReference type="AlphaFoldDB" id="A0A099K8P8"/>
<evidence type="ECO:0000256" key="1">
    <source>
        <dbReference type="SAM" id="Phobius"/>
    </source>
</evidence>
<evidence type="ECO:0000313" key="3">
    <source>
        <dbReference type="Proteomes" id="UP000029868"/>
    </source>
</evidence>
<name>A0A099K8P8_COLPS</name>
<evidence type="ECO:0000313" key="2">
    <source>
        <dbReference type="EMBL" id="KGJ86467.1"/>
    </source>
</evidence>
<keyword evidence="1" id="KW-0812">Transmembrane</keyword>
<dbReference type="Proteomes" id="UP000029868">
    <property type="component" value="Unassembled WGS sequence"/>
</dbReference>
<protein>
    <recommendedName>
        <fullName evidence="4">J domain-containing protein</fullName>
    </recommendedName>
</protein>
<reference evidence="2 3" key="1">
    <citation type="submission" date="2014-08" db="EMBL/GenBank/DDBJ databases">
        <title>Genomic and Phenotypic Diversity of Colwellia psychrerythraea strains from Disparate Marine Basins.</title>
        <authorList>
            <person name="Techtmann S.M."/>
            <person name="Stelling S.C."/>
            <person name="Utturkar S.M."/>
            <person name="Alshibli N."/>
            <person name="Harris A."/>
            <person name="Brown S.D."/>
            <person name="Hazen T.C."/>
        </authorList>
    </citation>
    <scope>NUCLEOTIDE SEQUENCE [LARGE SCALE GENOMIC DNA]</scope>
    <source>
        <strain evidence="2 3">GAB14E</strain>
    </source>
</reference>
<organism evidence="2 3">
    <name type="scientific">Colwellia psychrerythraea</name>
    <name type="common">Vibrio psychroerythus</name>
    <dbReference type="NCBI Taxonomy" id="28229"/>
    <lineage>
        <taxon>Bacteria</taxon>
        <taxon>Pseudomonadati</taxon>
        <taxon>Pseudomonadota</taxon>
        <taxon>Gammaproteobacteria</taxon>
        <taxon>Alteromonadales</taxon>
        <taxon>Colwelliaceae</taxon>
        <taxon>Colwellia</taxon>
    </lineage>
</organism>
<sequence length="277" mass="31378">MSNQFNSIDMIKNEFNISEESIDTVRGILRNMQSSLHPDKNGGEFKSVSEESNYHKLDSAINFIDSQKTSNSDLIAMSAVTDLTKAVTNLISSQNQGVNTSIALSTALQRNSDGYKARMKMPKIALTAVTAALSGLWLFPNTVKDHPVLSNYVNFNDSLTNFIWMYLVISSVAFWIYTWRKEESIKENNERLKTETEQNRIFKGFIKKIEFKNFSLEDFVEHIKDKNLRKVDITLAHAIAEVILERAIKRKVILTNDSGVISTVYSVLAANKPIKQD</sequence>
<dbReference type="EMBL" id="JQEC01000075">
    <property type="protein sequence ID" value="KGJ86467.1"/>
    <property type="molecule type" value="Genomic_DNA"/>
</dbReference>
<keyword evidence="1" id="KW-0472">Membrane</keyword>
<accession>A0A099K8P8</accession>
<proteinExistence type="predicted"/>
<feature type="transmembrane region" description="Helical" evidence="1">
    <location>
        <begin position="163"/>
        <end position="179"/>
    </location>
</feature>
<dbReference type="PATRIC" id="fig|28229.3.peg.4686"/>
<evidence type="ECO:0008006" key="4">
    <source>
        <dbReference type="Google" id="ProtNLM"/>
    </source>
</evidence>
<dbReference type="RefSeq" id="WP_033084607.1">
    <property type="nucleotide sequence ID" value="NZ_JQEC01000075.1"/>
</dbReference>
<gene>
    <name evidence="2" type="ORF">GAB14E_0740</name>
</gene>